<accession>A0A3G8JKQ5</accession>
<protein>
    <recommendedName>
        <fullName evidence="4">YtxH domain-containing protein</fullName>
    </recommendedName>
</protein>
<evidence type="ECO:0000313" key="3">
    <source>
        <dbReference type="Proteomes" id="UP000271469"/>
    </source>
</evidence>
<sequence>MGPATHDRSPDVLTRVAAAVVVPVVAVAAHGLGSGSMPGPSGLLLSAGIGALVAAVLGGGRRRTTTTDTVFVTGLLTSAQIGSHLAFTVGQPPMAMHHDAVLPMLLTHLVAVPLGAVLIVVASSLLAILTSTIWRLVPPPPIAPAPVVLPIRWADPWVPAGPVVGGTGVRGPPVLS</sequence>
<reference evidence="2 3" key="1">
    <citation type="submission" date="2018-11" db="EMBL/GenBank/DDBJ databases">
        <title>Gordonia insulae sp. nov., isolated from an island soil.</title>
        <authorList>
            <person name="Kim Y.S."/>
            <person name="Kim S.B."/>
        </authorList>
    </citation>
    <scope>NUCLEOTIDE SEQUENCE [LARGE SCALE GENOMIC DNA]</scope>
    <source>
        <strain evidence="2 3">MMS17-SY073</strain>
    </source>
</reference>
<evidence type="ECO:0000313" key="2">
    <source>
        <dbReference type="EMBL" id="AZG45667.1"/>
    </source>
</evidence>
<evidence type="ECO:0008006" key="4">
    <source>
        <dbReference type="Google" id="ProtNLM"/>
    </source>
</evidence>
<name>A0A3G8JKQ5_9ACTN</name>
<gene>
    <name evidence="2" type="ORF">D7316_02267</name>
</gene>
<dbReference type="AlphaFoldDB" id="A0A3G8JKQ5"/>
<feature type="transmembrane region" description="Helical" evidence="1">
    <location>
        <begin position="70"/>
        <end position="89"/>
    </location>
</feature>
<keyword evidence="3" id="KW-1185">Reference proteome</keyword>
<feature type="transmembrane region" description="Helical" evidence="1">
    <location>
        <begin position="12"/>
        <end position="33"/>
    </location>
</feature>
<proteinExistence type="predicted"/>
<dbReference type="RefSeq" id="WP_124708303.1">
    <property type="nucleotide sequence ID" value="NZ_CP033972.1"/>
</dbReference>
<organism evidence="2 3">
    <name type="scientific">Gordonia insulae</name>
    <dbReference type="NCBI Taxonomy" id="2420509"/>
    <lineage>
        <taxon>Bacteria</taxon>
        <taxon>Bacillati</taxon>
        <taxon>Actinomycetota</taxon>
        <taxon>Actinomycetes</taxon>
        <taxon>Mycobacteriales</taxon>
        <taxon>Gordoniaceae</taxon>
        <taxon>Gordonia</taxon>
    </lineage>
</organism>
<feature type="transmembrane region" description="Helical" evidence="1">
    <location>
        <begin position="109"/>
        <end position="129"/>
    </location>
</feature>
<evidence type="ECO:0000256" key="1">
    <source>
        <dbReference type="SAM" id="Phobius"/>
    </source>
</evidence>
<keyword evidence="1" id="KW-1133">Transmembrane helix</keyword>
<keyword evidence="1" id="KW-0472">Membrane</keyword>
<dbReference type="KEGG" id="gom:D7316_02267"/>
<keyword evidence="1" id="KW-0812">Transmembrane</keyword>
<dbReference type="EMBL" id="CP033972">
    <property type="protein sequence ID" value="AZG45667.1"/>
    <property type="molecule type" value="Genomic_DNA"/>
</dbReference>
<dbReference type="OrthoDB" id="4382014at2"/>
<dbReference type="Proteomes" id="UP000271469">
    <property type="component" value="Chromosome"/>
</dbReference>
<feature type="transmembrane region" description="Helical" evidence="1">
    <location>
        <begin position="39"/>
        <end position="58"/>
    </location>
</feature>